<organism evidence="1 2">
    <name type="scientific">Catharanthus roseus</name>
    <name type="common">Madagascar periwinkle</name>
    <name type="synonym">Vinca rosea</name>
    <dbReference type="NCBI Taxonomy" id="4058"/>
    <lineage>
        <taxon>Eukaryota</taxon>
        <taxon>Viridiplantae</taxon>
        <taxon>Streptophyta</taxon>
        <taxon>Embryophyta</taxon>
        <taxon>Tracheophyta</taxon>
        <taxon>Spermatophyta</taxon>
        <taxon>Magnoliopsida</taxon>
        <taxon>eudicotyledons</taxon>
        <taxon>Gunneridae</taxon>
        <taxon>Pentapetalae</taxon>
        <taxon>asterids</taxon>
        <taxon>lamiids</taxon>
        <taxon>Gentianales</taxon>
        <taxon>Apocynaceae</taxon>
        <taxon>Rauvolfioideae</taxon>
        <taxon>Vinceae</taxon>
        <taxon>Catharanthinae</taxon>
        <taxon>Catharanthus</taxon>
    </lineage>
</organism>
<comment type="caution">
    <text evidence="1">The sequence shown here is derived from an EMBL/GenBank/DDBJ whole genome shotgun (WGS) entry which is preliminary data.</text>
</comment>
<keyword evidence="2" id="KW-1185">Reference proteome</keyword>
<name>A0ACC0AC20_CATRO</name>
<dbReference type="EMBL" id="CM044706">
    <property type="protein sequence ID" value="KAI5658174.1"/>
    <property type="molecule type" value="Genomic_DNA"/>
</dbReference>
<evidence type="ECO:0000313" key="1">
    <source>
        <dbReference type="EMBL" id="KAI5658174.1"/>
    </source>
</evidence>
<evidence type="ECO:0000313" key="2">
    <source>
        <dbReference type="Proteomes" id="UP001060085"/>
    </source>
</evidence>
<accession>A0ACC0AC20</accession>
<sequence>MVTHYELVRKILKHQGIDPNLWRVQRTMRVPSFYEEYQMFNFTLCSMNNDDEMGYLWTINPNISKGRIHSSQWFSNTTQFRAFLDMGSREQIDDLIESGTIRLLDWNNAMTNIQLAMRFVDKIQAISAVQKWPIRTGREYRVVKRKSNQWMAKIYHHSD</sequence>
<reference evidence="2" key="1">
    <citation type="journal article" date="2023" name="Nat. Plants">
        <title>Single-cell RNA sequencing provides a high-resolution roadmap for understanding the multicellular compartmentation of specialized metabolism.</title>
        <authorList>
            <person name="Sun S."/>
            <person name="Shen X."/>
            <person name="Li Y."/>
            <person name="Li Y."/>
            <person name="Wang S."/>
            <person name="Li R."/>
            <person name="Zhang H."/>
            <person name="Shen G."/>
            <person name="Guo B."/>
            <person name="Wei J."/>
            <person name="Xu J."/>
            <person name="St-Pierre B."/>
            <person name="Chen S."/>
            <person name="Sun C."/>
        </authorList>
    </citation>
    <scope>NUCLEOTIDE SEQUENCE [LARGE SCALE GENOMIC DNA]</scope>
</reference>
<dbReference type="Proteomes" id="UP001060085">
    <property type="component" value="Linkage Group LG06"/>
</dbReference>
<protein>
    <submittedName>
        <fullName evidence="1">Uncharacterized protein</fullName>
    </submittedName>
</protein>
<proteinExistence type="predicted"/>
<gene>
    <name evidence="1" type="ORF">M9H77_26967</name>
</gene>